<feature type="region of interest" description="Disordered" evidence="1">
    <location>
        <begin position="293"/>
        <end position="312"/>
    </location>
</feature>
<name>A0A395RWS6_9HYPO</name>
<proteinExistence type="predicted"/>
<organism evidence="3 4">
    <name type="scientific">Fusarium longipes</name>
    <dbReference type="NCBI Taxonomy" id="694270"/>
    <lineage>
        <taxon>Eukaryota</taxon>
        <taxon>Fungi</taxon>
        <taxon>Dikarya</taxon>
        <taxon>Ascomycota</taxon>
        <taxon>Pezizomycotina</taxon>
        <taxon>Sordariomycetes</taxon>
        <taxon>Hypocreomycetidae</taxon>
        <taxon>Hypocreales</taxon>
        <taxon>Nectriaceae</taxon>
        <taxon>Fusarium</taxon>
    </lineage>
</organism>
<evidence type="ECO:0000256" key="1">
    <source>
        <dbReference type="SAM" id="MobiDB-lite"/>
    </source>
</evidence>
<feature type="domain" description="Azaphilone pigments biosynthesis cluster protein L N-terminal" evidence="2">
    <location>
        <begin position="2"/>
        <end position="168"/>
    </location>
</feature>
<dbReference type="OrthoDB" id="432483at2759"/>
<dbReference type="STRING" id="694270.A0A395RWS6"/>
<protein>
    <recommendedName>
        <fullName evidence="2">Azaphilone pigments biosynthesis cluster protein L N-terminal domain-containing protein</fullName>
    </recommendedName>
</protein>
<dbReference type="EMBL" id="PXOG01000252">
    <property type="protein sequence ID" value="RGP64464.1"/>
    <property type="molecule type" value="Genomic_DNA"/>
</dbReference>
<sequence>MADPLSVTASIVGIIAATSQGIALLSNTILNIRNAPESIRAIQSELQQLKPLLSKLEFTIKEEPTDFILYTEIKGALENCNQACTEFSASLTHWTRHSSDEKISIFDNAKIGVLRQGRIRVLNEQLSQSVRMLNVTLDTATYLKMSRQEGMAKELGDQMLVHLETRLAKGIDDACHDQKAATRFEDSIQLLDESQDKQVLLGEMRRQKAMIDAVEQISKEALKAAVSERTKQRIHDVKVTDNSISLVGYINSDAHAKNRDQDISKIHVDGRSISIAGVANNIDVSSMYTRMQPLQKTQSDISSQQGGSTADS</sequence>
<keyword evidence="4" id="KW-1185">Reference proteome</keyword>
<gene>
    <name evidence="3" type="ORF">FLONG3_9522</name>
</gene>
<evidence type="ECO:0000259" key="2">
    <source>
        <dbReference type="Pfam" id="PF17111"/>
    </source>
</evidence>
<dbReference type="Proteomes" id="UP000266234">
    <property type="component" value="Unassembled WGS sequence"/>
</dbReference>
<evidence type="ECO:0000313" key="3">
    <source>
        <dbReference type="EMBL" id="RGP64464.1"/>
    </source>
</evidence>
<reference evidence="3 4" key="1">
    <citation type="journal article" date="2018" name="PLoS Pathog.">
        <title>Evolution of structural diversity of trichothecenes, a family of toxins produced by plant pathogenic and entomopathogenic fungi.</title>
        <authorList>
            <person name="Proctor R.H."/>
            <person name="McCormick S.P."/>
            <person name="Kim H.S."/>
            <person name="Cardoza R.E."/>
            <person name="Stanley A.M."/>
            <person name="Lindo L."/>
            <person name="Kelly A."/>
            <person name="Brown D.W."/>
            <person name="Lee T."/>
            <person name="Vaughan M.M."/>
            <person name="Alexander N.J."/>
            <person name="Busman M."/>
            <person name="Gutierrez S."/>
        </authorList>
    </citation>
    <scope>NUCLEOTIDE SEQUENCE [LARGE SCALE GENOMIC DNA]</scope>
    <source>
        <strain evidence="3 4">NRRL 20695</strain>
    </source>
</reference>
<accession>A0A395RWS6</accession>
<dbReference type="AlphaFoldDB" id="A0A395RWS6"/>
<dbReference type="Pfam" id="PF17111">
    <property type="entry name" value="PigL_N"/>
    <property type="match status" value="1"/>
</dbReference>
<evidence type="ECO:0000313" key="4">
    <source>
        <dbReference type="Proteomes" id="UP000266234"/>
    </source>
</evidence>
<dbReference type="InterPro" id="IPR031348">
    <property type="entry name" value="PigL_N"/>
</dbReference>
<comment type="caution">
    <text evidence="3">The sequence shown here is derived from an EMBL/GenBank/DDBJ whole genome shotgun (WGS) entry which is preliminary data.</text>
</comment>